<organism evidence="2 3">
    <name type="scientific">Dactylosporangium vinaceum</name>
    <dbReference type="NCBI Taxonomy" id="53362"/>
    <lineage>
        <taxon>Bacteria</taxon>
        <taxon>Bacillati</taxon>
        <taxon>Actinomycetota</taxon>
        <taxon>Actinomycetes</taxon>
        <taxon>Micromonosporales</taxon>
        <taxon>Micromonosporaceae</taxon>
        <taxon>Dactylosporangium</taxon>
    </lineage>
</organism>
<dbReference type="EMBL" id="JBHMCA010000024">
    <property type="protein sequence ID" value="MFB9444099.1"/>
    <property type="molecule type" value="Genomic_DNA"/>
</dbReference>
<reference evidence="2 3" key="1">
    <citation type="submission" date="2024-09" db="EMBL/GenBank/DDBJ databases">
        <authorList>
            <person name="Sun Q."/>
            <person name="Mori K."/>
        </authorList>
    </citation>
    <scope>NUCLEOTIDE SEQUENCE [LARGE SCALE GENOMIC DNA]</scope>
    <source>
        <strain evidence="2 3">JCM 3307</strain>
    </source>
</reference>
<keyword evidence="1" id="KW-0472">Membrane</keyword>
<accession>A0ABV5M5G1</accession>
<keyword evidence="1" id="KW-0812">Transmembrane</keyword>
<comment type="caution">
    <text evidence="2">The sequence shown here is derived from an EMBL/GenBank/DDBJ whole genome shotgun (WGS) entry which is preliminary data.</text>
</comment>
<keyword evidence="1" id="KW-1133">Transmembrane helix</keyword>
<name>A0ABV5M5G1_9ACTN</name>
<protein>
    <submittedName>
        <fullName evidence="2">Uncharacterized protein</fullName>
    </submittedName>
</protein>
<dbReference type="RefSeq" id="WP_223098306.1">
    <property type="nucleotide sequence ID" value="NZ_CP061913.1"/>
</dbReference>
<gene>
    <name evidence="2" type="ORF">ACFFTR_13535</name>
</gene>
<dbReference type="Proteomes" id="UP001589608">
    <property type="component" value="Unassembled WGS sequence"/>
</dbReference>
<evidence type="ECO:0000256" key="1">
    <source>
        <dbReference type="SAM" id="Phobius"/>
    </source>
</evidence>
<evidence type="ECO:0000313" key="2">
    <source>
        <dbReference type="EMBL" id="MFB9444099.1"/>
    </source>
</evidence>
<sequence>MDPISGITVAIVAGGAAYLGRKLFRRGRSTGSSTSSYGYSAYEYPTSPGAGCKYCGGSGRAWDNAGGYMECRH</sequence>
<evidence type="ECO:0000313" key="3">
    <source>
        <dbReference type="Proteomes" id="UP001589608"/>
    </source>
</evidence>
<keyword evidence="3" id="KW-1185">Reference proteome</keyword>
<feature type="transmembrane region" description="Helical" evidence="1">
    <location>
        <begin position="6"/>
        <end position="24"/>
    </location>
</feature>
<proteinExistence type="predicted"/>